<gene>
    <name evidence="1" type="primary">AlNc14C86G5513</name>
    <name evidence="1" type="ORF">ALNC14_062570</name>
</gene>
<sequence length="109" mass="12650">MHVVCVCKRPFYIDVTKKSPFHLSLRIASRNGCVCSFRFAKFVRFVCFASVEGDFCIDGRKKREQRIYYFGLPFVPSNSKYITERPLLYQRGSRRVLGNPNIRIASVSC</sequence>
<accession>F0WFY0</accession>
<organism evidence="1">
    <name type="scientific">Albugo laibachii Nc14</name>
    <dbReference type="NCBI Taxonomy" id="890382"/>
    <lineage>
        <taxon>Eukaryota</taxon>
        <taxon>Sar</taxon>
        <taxon>Stramenopiles</taxon>
        <taxon>Oomycota</taxon>
        <taxon>Peronosporomycetes</taxon>
        <taxon>Albuginales</taxon>
        <taxon>Albuginaceae</taxon>
        <taxon>Albugo</taxon>
    </lineage>
</organism>
<dbReference type="AlphaFoldDB" id="F0WFY0"/>
<evidence type="ECO:0000313" key="1">
    <source>
        <dbReference type="EMBL" id="CCA20114.1"/>
    </source>
</evidence>
<proteinExistence type="predicted"/>
<dbReference type="HOGENOM" id="CLU_2188879_0_0_1"/>
<protein>
    <submittedName>
        <fullName evidence="1">AlNc14C86G5513 protein</fullName>
    </submittedName>
</protein>
<name>F0WFY0_9STRA</name>
<reference evidence="1" key="1">
    <citation type="journal article" date="2011" name="PLoS Biol.">
        <title>Gene gain and loss during evolution of obligate parasitism in the white rust pathogen of Arabidopsis thaliana.</title>
        <authorList>
            <person name="Kemen E."/>
            <person name="Gardiner A."/>
            <person name="Schultz-Larsen T."/>
            <person name="Kemen A.C."/>
            <person name="Balmuth A.L."/>
            <person name="Robert-Seilaniantz A."/>
            <person name="Bailey K."/>
            <person name="Holub E."/>
            <person name="Studholme D.J."/>
            <person name="Maclean D."/>
            <person name="Jones J.D."/>
        </authorList>
    </citation>
    <scope>NUCLEOTIDE SEQUENCE</scope>
</reference>
<dbReference type="EMBL" id="FR824131">
    <property type="protein sequence ID" value="CCA20114.1"/>
    <property type="molecule type" value="Genomic_DNA"/>
</dbReference>
<reference evidence="1" key="2">
    <citation type="submission" date="2011-02" db="EMBL/GenBank/DDBJ databases">
        <authorList>
            <person name="MacLean D."/>
        </authorList>
    </citation>
    <scope>NUCLEOTIDE SEQUENCE</scope>
</reference>